<dbReference type="OrthoDB" id="566138at2759"/>
<name>A0A9P8Y7T7_9PEZI</name>
<sequence>MAPPDLLTATAHQLERALAEGKASSTQLVTAYLGRIAKYNPFLNAIISTAPTSSLLSIARHLDQERADGHVRGPLHGIPILLKDNIATRHALGMETTAGTFALVGSVVKQNAPLVTQVGAFRQSAASRGSWPHHTWQSQPQCESSAASRDFPDPIHISNSLLTHVSGFWMPCGWSAVGGLTQSPYVVGGKQWDDGFGGHSSCGGSSSGSCVAVAAGLAPLSIGTETNGSLLMPATRNDVYTIKPTLGLIDASGIVPICREFDSAGPIAHCATDIAYLMDILVNPELSAHVPPGGYQSQLTGSLEGLRIGVLDPREWHLPTVESDILEAYGKLTIAVAEVRRVQLPSLDGLEVDGMSHIARVMNSGFKTDVEGYLAGPQSSTVRTLDDLMQFMTDHADQEFPPEAIDECLQKHNVDVILGPADSELDDYYCVAGYPMAHLPLSSSKHSLRPFGMCAMASECQEGLLVRVTSGWEKTVQTSRQLPKPGVPARQELA</sequence>
<dbReference type="PANTHER" id="PTHR42678">
    <property type="entry name" value="AMIDASE"/>
    <property type="match status" value="1"/>
</dbReference>
<dbReference type="RefSeq" id="XP_046013192.1">
    <property type="nucleotide sequence ID" value="XM_046160270.1"/>
</dbReference>
<dbReference type="InterPro" id="IPR023631">
    <property type="entry name" value="Amidase_dom"/>
</dbReference>
<proteinExistence type="predicted"/>
<protein>
    <submittedName>
        <fullName evidence="2">Glutamyl-tRNA amidotransferase subunit A</fullName>
    </submittedName>
</protein>
<reference evidence="2" key="1">
    <citation type="journal article" date="2021" name="Nat. Commun.">
        <title>Genetic determinants of endophytism in the Arabidopsis root mycobiome.</title>
        <authorList>
            <person name="Mesny F."/>
            <person name="Miyauchi S."/>
            <person name="Thiergart T."/>
            <person name="Pickel B."/>
            <person name="Atanasova L."/>
            <person name="Karlsson M."/>
            <person name="Huettel B."/>
            <person name="Barry K.W."/>
            <person name="Haridas S."/>
            <person name="Chen C."/>
            <person name="Bauer D."/>
            <person name="Andreopoulos W."/>
            <person name="Pangilinan J."/>
            <person name="LaButti K."/>
            <person name="Riley R."/>
            <person name="Lipzen A."/>
            <person name="Clum A."/>
            <person name="Drula E."/>
            <person name="Henrissat B."/>
            <person name="Kohler A."/>
            <person name="Grigoriev I.V."/>
            <person name="Martin F.M."/>
            <person name="Hacquard S."/>
        </authorList>
    </citation>
    <scope>NUCLEOTIDE SEQUENCE</scope>
    <source>
        <strain evidence="2">MPI-CAGE-CH-0230</strain>
    </source>
</reference>
<dbReference type="GeneID" id="70189816"/>
<gene>
    <name evidence="2" type="ORF">B0I36DRAFT_374393</name>
</gene>
<evidence type="ECO:0000313" key="2">
    <source>
        <dbReference type="EMBL" id="KAH7031512.1"/>
    </source>
</evidence>
<feature type="domain" description="Amidase" evidence="1">
    <location>
        <begin position="200"/>
        <end position="360"/>
    </location>
</feature>
<dbReference type="AlphaFoldDB" id="A0A9P8Y7T7"/>
<dbReference type="Gene3D" id="3.90.1300.10">
    <property type="entry name" value="Amidase signature (AS) domain"/>
    <property type="match status" value="2"/>
</dbReference>
<comment type="caution">
    <text evidence="2">The sequence shown here is derived from an EMBL/GenBank/DDBJ whole genome shotgun (WGS) entry which is preliminary data.</text>
</comment>
<dbReference type="Pfam" id="PF01425">
    <property type="entry name" value="Amidase"/>
    <property type="match status" value="2"/>
</dbReference>
<dbReference type="PANTHER" id="PTHR42678:SF34">
    <property type="entry name" value="OS04G0183300 PROTEIN"/>
    <property type="match status" value="1"/>
</dbReference>
<dbReference type="SUPFAM" id="SSF75304">
    <property type="entry name" value="Amidase signature (AS) enzymes"/>
    <property type="match status" value="1"/>
</dbReference>
<feature type="domain" description="Amidase" evidence="1">
    <location>
        <begin position="28"/>
        <end position="118"/>
    </location>
</feature>
<organism evidence="2 3">
    <name type="scientific">Microdochium trichocladiopsis</name>
    <dbReference type="NCBI Taxonomy" id="1682393"/>
    <lineage>
        <taxon>Eukaryota</taxon>
        <taxon>Fungi</taxon>
        <taxon>Dikarya</taxon>
        <taxon>Ascomycota</taxon>
        <taxon>Pezizomycotina</taxon>
        <taxon>Sordariomycetes</taxon>
        <taxon>Xylariomycetidae</taxon>
        <taxon>Xylariales</taxon>
        <taxon>Microdochiaceae</taxon>
        <taxon>Microdochium</taxon>
    </lineage>
</organism>
<dbReference type="Proteomes" id="UP000756346">
    <property type="component" value="Unassembled WGS sequence"/>
</dbReference>
<keyword evidence="3" id="KW-1185">Reference proteome</keyword>
<evidence type="ECO:0000313" key="3">
    <source>
        <dbReference type="Proteomes" id="UP000756346"/>
    </source>
</evidence>
<dbReference type="EMBL" id="JAGTJQ010000005">
    <property type="protein sequence ID" value="KAH7031512.1"/>
    <property type="molecule type" value="Genomic_DNA"/>
</dbReference>
<evidence type="ECO:0000259" key="1">
    <source>
        <dbReference type="Pfam" id="PF01425"/>
    </source>
</evidence>
<dbReference type="InterPro" id="IPR036928">
    <property type="entry name" value="AS_sf"/>
</dbReference>
<accession>A0A9P8Y7T7</accession>